<dbReference type="FunFam" id="1.20.1440.230:FF:000001">
    <property type="entry name" value="Mitochondrial NADH dehydrogenase flavoprotein 1"/>
    <property type="match status" value="1"/>
</dbReference>
<keyword evidence="4" id="KW-0408">Iron</keyword>
<dbReference type="InterPro" id="IPR001949">
    <property type="entry name" value="NADH-UbQ_OxRdtase_51kDa_CS"/>
</dbReference>
<dbReference type="SUPFAM" id="SSF142984">
    <property type="entry name" value="Nqo1 middle domain-like"/>
    <property type="match status" value="1"/>
</dbReference>
<dbReference type="GO" id="GO:0051539">
    <property type="term" value="F:4 iron, 4 sulfur cluster binding"/>
    <property type="evidence" value="ECO:0007669"/>
    <property type="project" value="UniProtKB-KW"/>
</dbReference>
<dbReference type="InterPro" id="IPR037225">
    <property type="entry name" value="Nuo51_FMN-bd_sf"/>
</dbReference>
<dbReference type="Pfam" id="PF01257">
    <property type="entry name" value="2Fe-2S_thioredx"/>
    <property type="match status" value="1"/>
</dbReference>
<dbReference type="InterPro" id="IPR036249">
    <property type="entry name" value="Thioredoxin-like_sf"/>
</dbReference>
<dbReference type="SUPFAM" id="SSF52833">
    <property type="entry name" value="Thioredoxin-like"/>
    <property type="match status" value="1"/>
</dbReference>
<keyword evidence="2" id="KW-0004">4Fe-4S</keyword>
<organism evidence="7 8">
    <name type="scientific">Hujiaoplasma nucleasis</name>
    <dbReference type="NCBI Taxonomy" id="2725268"/>
    <lineage>
        <taxon>Bacteria</taxon>
        <taxon>Bacillati</taxon>
        <taxon>Mycoplasmatota</taxon>
        <taxon>Mollicutes</taxon>
        <taxon>Candidatus Izemoplasmatales</taxon>
        <taxon>Hujiaoplasmataceae</taxon>
        <taxon>Hujiaoplasma</taxon>
    </lineage>
</organism>
<dbReference type="PANTHER" id="PTHR43578:SF3">
    <property type="entry name" value="NADH-QUINONE OXIDOREDUCTASE SUBUNIT F"/>
    <property type="match status" value="1"/>
</dbReference>
<dbReference type="GO" id="GO:0010181">
    <property type="term" value="F:FMN binding"/>
    <property type="evidence" value="ECO:0007669"/>
    <property type="project" value="InterPro"/>
</dbReference>
<evidence type="ECO:0000313" key="8">
    <source>
        <dbReference type="Proteomes" id="UP000512167"/>
    </source>
</evidence>
<evidence type="ECO:0000256" key="2">
    <source>
        <dbReference type="ARBA" id="ARBA00022485"/>
    </source>
</evidence>
<dbReference type="KEGG" id="tbk:HF295_08195"/>
<dbReference type="SUPFAM" id="SSF142019">
    <property type="entry name" value="Nqo1 FMN-binding domain-like"/>
    <property type="match status" value="1"/>
</dbReference>
<evidence type="ECO:0000256" key="1">
    <source>
        <dbReference type="ARBA" id="ARBA00007523"/>
    </source>
</evidence>
<dbReference type="PROSITE" id="PS00645">
    <property type="entry name" value="COMPLEX1_51K_2"/>
    <property type="match status" value="1"/>
</dbReference>
<dbReference type="Proteomes" id="UP000512167">
    <property type="component" value="Chromosome"/>
</dbReference>
<protein>
    <submittedName>
        <fullName evidence="7">NADH-quinone oxidoreductase subunit NuoF</fullName>
    </submittedName>
</protein>
<dbReference type="Gene3D" id="3.30.70.20">
    <property type="match status" value="1"/>
</dbReference>
<dbReference type="SMART" id="SM00928">
    <property type="entry name" value="NADH_4Fe-4S"/>
    <property type="match status" value="1"/>
</dbReference>
<dbReference type="PROSITE" id="PS51379">
    <property type="entry name" value="4FE4S_FER_2"/>
    <property type="match status" value="2"/>
</dbReference>
<dbReference type="InterPro" id="IPR017900">
    <property type="entry name" value="4Fe4S_Fe_S_CS"/>
</dbReference>
<dbReference type="PROSITE" id="PS00198">
    <property type="entry name" value="4FE4S_FER_1"/>
    <property type="match status" value="1"/>
</dbReference>
<feature type="domain" description="4Fe-4S ferredoxin-type" evidence="6">
    <location>
        <begin position="580"/>
        <end position="607"/>
    </location>
</feature>
<evidence type="ECO:0000256" key="3">
    <source>
        <dbReference type="ARBA" id="ARBA00022723"/>
    </source>
</evidence>
<dbReference type="InterPro" id="IPR019575">
    <property type="entry name" value="Nuop51_4Fe4S-bd"/>
</dbReference>
<dbReference type="SUPFAM" id="SSF140490">
    <property type="entry name" value="Nqo1C-terminal domain-like"/>
    <property type="match status" value="1"/>
</dbReference>
<evidence type="ECO:0000313" key="7">
    <source>
        <dbReference type="EMBL" id="QLY40837.1"/>
    </source>
</evidence>
<keyword evidence="8" id="KW-1185">Reference proteome</keyword>
<dbReference type="Gene3D" id="1.20.1440.230">
    <property type="entry name" value="NADH-ubiquinone oxidoreductase 51kDa subunit, iron-sulphur binding domain"/>
    <property type="match status" value="1"/>
</dbReference>
<evidence type="ECO:0000256" key="5">
    <source>
        <dbReference type="ARBA" id="ARBA00023014"/>
    </source>
</evidence>
<sequence length="607" mass="66772">MIVNNINDLKAWKKQCPKKADYKINVLVCNGTSCMSSDSEMIAKMIEKELEKRSIEAEIRIIKTGCFGFCGQGPIIKIEPDDITYVQVKVEDVNDIVDSHLVHRTLVERLLYKEPNEKDQIKDGSGMKFYKKQMRIALRNCGEIDPENIEDYIVNDGYLALAKVLEEYSPEDVISIIKKSSLRGRGGGGFPTGLKWELTRKVKSDQKYIVCNADEGDPGAFMDRSILEGDPHSILEAMMIAGYAIGANHGLIYIRAEYGVATERLRKAIAAAKKAGLIGENIFGTEFSFDIEIKLGAGAFVCGEETALIHSMEGLRGEPTKKPPFPSEAGYRNKPTSVNNVETFANIPAIIINGPEWFSSIGTKSSKGTKVFALAGQIRNNGLVEVPMGTTFNEIVYEIGGGHPEGKEIKAIQIGGPSGGVITKEFFDMEIDYDSLQSKGAMMGSGGMIIMDEDTDMVQVAKFYLDFTQDESCGKCTPCRIGTKRMYEILERLVNMEGSPEDLNKLKVLGENIKSTSLCGLGQTAPNPVLSTMKYFKEEYEAYAYRTKKRAYSIDPNLCVGCTKCARNCPVSCISGSVREVHIIDESKCIACGACYEACPVNAIIKP</sequence>
<keyword evidence="5" id="KW-0411">Iron-sulfur</keyword>
<keyword evidence="3" id="KW-0479">Metal-binding</keyword>
<gene>
    <name evidence="7" type="ORF">HF295_08195</name>
</gene>
<dbReference type="FunFam" id="3.40.50.11540:FF:000001">
    <property type="entry name" value="NADH dehydrogenase [ubiquinone] flavoprotein 1, mitochondrial"/>
    <property type="match status" value="1"/>
</dbReference>
<dbReference type="InterPro" id="IPR037207">
    <property type="entry name" value="Nuop51_4Fe4S-bd_sf"/>
</dbReference>
<dbReference type="Gene3D" id="6.10.250.1450">
    <property type="match status" value="1"/>
</dbReference>
<dbReference type="InterPro" id="IPR011538">
    <property type="entry name" value="Nuo51_FMN-bd"/>
</dbReference>
<dbReference type="GO" id="GO:0046872">
    <property type="term" value="F:metal ion binding"/>
    <property type="evidence" value="ECO:0007669"/>
    <property type="project" value="UniProtKB-KW"/>
</dbReference>
<evidence type="ECO:0000256" key="4">
    <source>
        <dbReference type="ARBA" id="ARBA00023004"/>
    </source>
</evidence>
<reference evidence="7 8" key="1">
    <citation type="submission" date="2020-04" db="EMBL/GenBank/DDBJ databases">
        <authorList>
            <person name="Zheng R.K."/>
            <person name="Sun C.M."/>
        </authorList>
    </citation>
    <scope>NUCLEOTIDE SEQUENCE [LARGE SCALE GENOMIC DNA]</scope>
    <source>
        <strain evidence="8">zrk29</strain>
    </source>
</reference>
<dbReference type="Pfam" id="PF10589">
    <property type="entry name" value="NADH_4Fe-4S"/>
    <property type="match status" value="1"/>
</dbReference>
<dbReference type="AlphaFoldDB" id="A0A7L6N6F3"/>
<dbReference type="RefSeq" id="WP_312031686.1">
    <property type="nucleotide sequence ID" value="NZ_CP051151.1"/>
</dbReference>
<dbReference type="Gene3D" id="3.10.20.600">
    <property type="match status" value="1"/>
</dbReference>
<dbReference type="Gene3D" id="3.40.50.11540">
    <property type="entry name" value="NADH-ubiquinone oxidoreductase 51kDa subunit"/>
    <property type="match status" value="1"/>
</dbReference>
<dbReference type="EMBL" id="CP051151">
    <property type="protein sequence ID" value="QLY40837.1"/>
    <property type="molecule type" value="Genomic_DNA"/>
</dbReference>
<proteinExistence type="inferred from homology"/>
<comment type="similarity">
    <text evidence="1">Belongs to the complex I 51 kDa subunit family.</text>
</comment>
<dbReference type="Gene3D" id="3.40.30.10">
    <property type="entry name" value="Glutaredoxin"/>
    <property type="match status" value="1"/>
</dbReference>
<evidence type="ECO:0000259" key="6">
    <source>
        <dbReference type="PROSITE" id="PS51379"/>
    </source>
</evidence>
<dbReference type="GO" id="GO:0008137">
    <property type="term" value="F:NADH dehydrogenase (ubiquinone) activity"/>
    <property type="evidence" value="ECO:0007669"/>
    <property type="project" value="InterPro"/>
</dbReference>
<dbReference type="CDD" id="cd02980">
    <property type="entry name" value="TRX_Fd_family"/>
    <property type="match status" value="1"/>
</dbReference>
<dbReference type="Pfam" id="PF01512">
    <property type="entry name" value="Complex1_51K"/>
    <property type="match status" value="1"/>
</dbReference>
<name>A0A7L6N6F3_9MOLU</name>
<dbReference type="SUPFAM" id="SSF54862">
    <property type="entry name" value="4Fe-4S ferredoxins"/>
    <property type="match status" value="1"/>
</dbReference>
<feature type="domain" description="4Fe-4S ferredoxin-type" evidence="6">
    <location>
        <begin position="550"/>
        <end position="579"/>
    </location>
</feature>
<dbReference type="InterPro" id="IPR017896">
    <property type="entry name" value="4Fe4S_Fe-S-bd"/>
</dbReference>
<dbReference type="PANTHER" id="PTHR43578">
    <property type="entry name" value="NADH-QUINONE OXIDOREDUCTASE SUBUNIT F"/>
    <property type="match status" value="1"/>
</dbReference>
<dbReference type="Pfam" id="PF14697">
    <property type="entry name" value="Fer4_21"/>
    <property type="match status" value="1"/>
</dbReference>
<accession>A0A7L6N6F3</accession>